<evidence type="ECO:0000313" key="1">
    <source>
        <dbReference type="EMBL" id="KRN10791.1"/>
    </source>
</evidence>
<dbReference type="PATRIC" id="fig|1046596.6.peg.2134"/>
<protein>
    <submittedName>
        <fullName evidence="1">Uncharacterized protein</fullName>
    </submittedName>
</protein>
<evidence type="ECO:0000313" key="2">
    <source>
        <dbReference type="Proteomes" id="UP000050898"/>
    </source>
</evidence>
<name>A0A0R2ED39_9LACO</name>
<dbReference type="Proteomes" id="UP000050898">
    <property type="component" value="Unassembled WGS sequence"/>
</dbReference>
<dbReference type="RefSeq" id="WP_010078242.1">
    <property type="nucleotide sequence ID" value="NZ_AYYH01000006.1"/>
</dbReference>
<dbReference type="EMBL" id="AYYH01000006">
    <property type="protein sequence ID" value="KRN10791.1"/>
    <property type="molecule type" value="Genomic_DNA"/>
</dbReference>
<sequence length="87" mass="10221">MKIISPVVARNVADKVNKAPKIEEEDMKKINEIITSCSEEGQYWFRIVSKRMETPMDVIQDELSRLGYRVGDVEPHEEFIVTTFWFK</sequence>
<dbReference type="AlphaFoldDB" id="A0A0R2ED39"/>
<organism evidence="1 2">
    <name type="scientific">Liquorilactobacillus mali KCTC 3596 = DSM 20444</name>
    <dbReference type="NCBI Taxonomy" id="1046596"/>
    <lineage>
        <taxon>Bacteria</taxon>
        <taxon>Bacillati</taxon>
        <taxon>Bacillota</taxon>
        <taxon>Bacilli</taxon>
        <taxon>Lactobacillales</taxon>
        <taxon>Lactobacillaceae</taxon>
        <taxon>Liquorilactobacillus</taxon>
    </lineage>
</organism>
<accession>A0A0R2ED39</accession>
<reference evidence="1 2" key="1">
    <citation type="journal article" date="2015" name="Genome Announc.">
        <title>Expanding the biotechnology potential of lactobacilli through comparative genomics of 213 strains and associated genera.</title>
        <authorList>
            <person name="Sun Z."/>
            <person name="Harris H.M."/>
            <person name="McCann A."/>
            <person name="Guo C."/>
            <person name="Argimon S."/>
            <person name="Zhang W."/>
            <person name="Yang X."/>
            <person name="Jeffery I.B."/>
            <person name="Cooney J.C."/>
            <person name="Kagawa T.F."/>
            <person name="Liu W."/>
            <person name="Song Y."/>
            <person name="Salvetti E."/>
            <person name="Wrobel A."/>
            <person name="Rasinkangas P."/>
            <person name="Parkhill J."/>
            <person name="Rea M.C."/>
            <person name="O'Sullivan O."/>
            <person name="Ritari J."/>
            <person name="Douillard F.P."/>
            <person name="Paul Ross R."/>
            <person name="Yang R."/>
            <person name="Briner A.E."/>
            <person name="Felis G.E."/>
            <person name="de Vos W.M."/>
            <person name="Barrangou R."/>
            <person name="Klaenhammer T.R."/>
            <person name="Caufield P.W."/>
            <person name="Cui Y."/>
            <person name="Zhang H."/>
            <person name="O'Toole P.W."/>
        </authorList>
    </citation>
    <scope>NUCLEOTIDE SEQUENCE [LARGE SCALE GENOMIC DNA]</scope>
    <source>
        <strain evidence="1 2">DSM 20444</strain>
    </source>
</reference>
<comment type="caution">
    <text evidence="1">The sequence shown here is derived from an EMBL/GenBank/DDBJ whole genome shotgun (WGS) entry which is preliminary data.</text>
</comment>
<keyword evidence="2" id="KW-1185">Reference proteome</keyword>
<proteinExistence type="predicted"/>
<gene>
    <name evidence="1" type="ORF">FD00_GL002033</name>
</gene>